<evidence type="ECO:0000259" key="2">
    <source>
        <dbReference type="Pfam" id="PF10675"/>
    </source>
</evidence>
<dbReference type="RefSeq" id="WP_091812664.1">
    <property type="nucleotide sequence ID" value="NZ_FNNE01000005.1"/>
</dbReference>
<keyword evidence="1" id="KW-0472">Membrane</keyword>
<organism evidence="3 4">
    <name type="scientific">Marinobacter mobilis</name>
    <dbReference type="NCBI Taxonomy" id="488533"/>
    <lineage>
        <taxon>Bacteria</taxon>
        <taxon>Pseudomonadati</taxon>
        <taxon>Pseudomonadota</taxon>
        <taxon>Gammaproteobacteria</taxon>
        <taxon>Pseudomonadales</taxon>
        <taxon>Marinobacteraceae</taxon>
        <taxon>Marinobacter</taxon>
    </lineage>
</organism>
<evidence type="ECO:0000313" key="4">
    <source>
        <dbReference type="Proteomes" id="UP000199675"/>
    </source>
</evidence>
<sequence>MPPWLQWTLIASGLLAIALLLLFIIRQLKVLQGERAQRNKHQAFQVRRRQEIVESLRVLALAIEENQVEYSEACLRIKGLLDLVAPELLEQSPFEIFAQVHEQLRHMPTHQAREDTDKRFIRKLDRERFAIETQYAEAIRTAACALRQHSF</sequence>
<gene>
    <name evidence="3" type="ORF">SAMN04487960_10547</name>
</gene>
<protein>
    <recommendedName>
        <fullName evidence="2">DUF2489 domain-containing protein</fullName>
    </recommendedName>
</protein>
<dbReference type="OrthoDB" id="5293867at2"/>
<evidence type="ECO:0000256" key="1">
    <source>
        <dbReference type="SAM" id="Phobius"/>
    </source>
</evidence>
<keyword evidence="1" id="KW-1133">Transmembrane helix</keyword>
<dbReference type="Proteomes" id="UP000199675">
    <property type="component" value="Unassembled WGS sequence"/>
</dbReference>
<dbReference type="AlphaFoldDB" id="A0A1H2XH63"/>
<keyword evidence="1" id="KW-0812">Transmembrane</keyword>
<reference evidence="3 4" key="1">
    <citation type="submission" date="2016-10" db="EMBL/GenBank/DDBJ databases">
        <authorList>
            <person name="de Groot N.N."/>
        </authorList>
    </citation>
    <scope>NUCLEOTIDE SEQUENCE [LARGE SCALE GENOMIC DNA]</scope>
    <source>
        <strain evidence="3 4">CGMCC 1.7059</strain>
    </source>
</reference>
<keyword evidence="4" id="KW-1185">Reference proteome</keyword>
<feature type="domain" description="DUF2489" evidence="2">
    <location>
        <begin position="17"/>
        <end position="145"/>
    </location>
</feature>
<evidence type="ECO:0000313" key="3">
    <source>
        <dbReference type="EMBL" id="SDW92161.1"/>
    </source>
</evidence>
<dbReference type="InterPro" id="IPR019617">
    <property type="entry name" value="DUF2489"/>
</dbReference>
<dbReference type="STRING" id="488533.SAMN04487960_10547"/>
<dbReference type="Pfam" id="PF10675">
    <property type="entry name" value="DUF2489"/>
    <property type="match status" value="1"/>
</dbReference>
<feature type="transmembrane region" description="Helical" evidence="1">
    <location>
        <begin position="6"/>
        <end position="25"/>
    </location>
</feature>
<dbReference type="EMBL" id="FNNE01000005">
    <property type="protein sequence ID" value="SDW92161.1"/>
    <property type="molecule type" value="Genomic_DNA"/>
</dbReference>
<proteinExistence type="predicted"/>
<accession>A0A1H2XH63</accession>
<name>A0A1H2XH63_9GAMM</name>